<sequence length="211" mass="24977">MKKTVFKVFFSALEGQERWLNQMASEGWRLLNVNQFFYTFERSMDKKFVYRVEFVGNKSRRELEDYKNFLKQNNIATFSKGINIGKFSYGSIKWRPYGNKGGKFATSPGTINSELLILEKEEEDDNFEIYTDEKSKINYYTTIRSAYILASILLTLTFLISSPSPLMLVTQYSAYKTLDFRIIFKIVNFLFLFPLFYSIYRYTIKISELQE</sequence>
<dbReference type="RefSeq" id="WP_025701806.1">
    <property type="nucleotide sequence ID" value="NZ_JAUSUY010000011.1"/>
</dbReference>
<dbReference type="EMBL" id="JAUSUY010000011">
    <property type="protein sequence ID" value="MDT3427278.1"/>
    <property type="molecule type" value="Genomic_DNA"/>
</dbReference>
<proteinExistence type="predicted"/>
<evidence type="ECO:0000256" key="1">
    <source>
        <dbReference type="SAM" id="Phobius"/>
    </source>
</evidence>
<dbReference type="Proteomes" id="UP001248709">
    <property type="component" value="Unassembled WGS sequence"/>
</dbReference>
<protein>
    <recommendedName>
        <fullName evidence="4">DUF2812 domain-containing protein</fullName>
    </recommendedName>
</protein>
<name>A0ABU3H8Y1_9BACL</name>
<gene>
    <name evidence="2" type="ORF">J2Z22_002829</name>
</gene>
<keyword evidence="3" id="KW-1185">Reference proteome</keyword>
<keyword evidence="1" id="KW-0472">Membrane</keyword>
<keyword evidence="1" id="KW-0812">Transmembrane</keyword>
<organism evidence="2 3">
    <name type="scientific">Paenibacillus forsythiae</name>
    <dbReference type="NCBI Taxonomy" id="365616"/>
    <lineage>
        <taxon>Bacteria</taxon>
        <taxon>Bacillati</taxon>
        <taxon>Bacillota</taxon>
        <taxon>Bacilli</taxon>
        <taxon>Bacillales</taxon>
        <taxon>Paenibacillaceae</taxon>
        <taxon>Paenibacillus</taxon>
    </lineage>
</organism>
<evidence type="ECO:0000313" key="3">
    <source>
        <dbReference type="Proteomes" id="UP001248709"/>
    </source>
</evidence>
<keyword evidence="1" id="KW-1133">Transmembrane helix</keyword>
<accession>A0ABU3H8Y1</accession>
<dbReference type="Pfam" id="PF11193">
    <property type="entry name" value="DUF2812"/>
    <property type="match status" value="1"/>
</dbReference>
<comment type="caution">
    <text evidence="2">The sequence shown here is derived from an EMBL/GenBank/DDBJ whole genome shotgun (WGS) entry which is preliminary data.</text>
</comment>
<evidence type="ECO:0000313" key="2">
    <source>
        <dbReference type="EMBL" id="MDT3427278.1"/>
    </source>
</evidence>
<feature type="transmembrane region" description="Helical" evidence="1">
    <location>
        <begin position="182"/>
        <end position="200"/>
    </location>
</feature>
<dbReference type="InterPro" id="IPR021359">
    <property type="entry name" value="DUF2812"/>
</dbReference>
<evidence type="ECO:0008006" key="4">
    <source>
        <dbReference type="Google" id="ProtNLM"/>
    </source>
</evidence>
<reference evidence="2 3" key="1">
    <citation type="submission" date="2023-07" db="EMBL/GenBank/DDBJ databases">
        <title>Genomic Encyclopedia of Type Strains, Phase IV (KMG-IV): sequencing the most valuable type-strain genomes for metagenomic binning, comparative biology and taxonomic classification.</title>
        <authorList>
            <person name="Goeker M."/>
        </authorList>
    </citation>
    <scope>NUCLEOTIDE SEQUENCE [LARGE SCALE GENOMIC DNA]</scope>
    <source>
        <strain evidence="2 3">T98</strain>
    </source>
</reference>
<feature type="transmembrane region" description="Helical" evidence="1">
    <location>
        <begin position="145"/>
        <end position="162"/>
    </location>
</feature>